<organism evidence="1 2">
    <name type="scientific">Paramuricea clavata</name>
    <name type="common">Red gorgonian</name>
    <name type="synonym">Violescent sea-whip</name>
    <dbReference type="NCBI Taxonomy" id="317549"/>
    <lineage>
        <taxon>Eukaryota</taxon>
        <taxon>Metazoa</taxon>
        <taxon>Cnidaria</taxon>
        <taxon>Anthozoa</taxon>
        <taxon>Octocorallia</taxon>
        <taxon>Malacalcyonacea</taxon>
        <taxon>Plexauridae</taxon>
        <taxon>Paramuricea</taxon>
    </lineage>
</organism>
<dbReference type="PANTHER" id="PTHR33096:SF1">
    <property type="entry name" value="CXC1-LIKE CYSTEINE CLUSTER ASSOCIATED WITH KDZ TRANSPOSASES DOMAIN-CONTAINING PROTEIN"/>
    <property type="match status" value="1"/>
</dbReference>
<dbReference type="Pfam" id="PF18802">
    <property type="entry name" value="CxC1"/>
    <property type="match status" value="1"/>
</dbReference>
<sequence>MYYVSFKPQDGCFVPLMANHAVLSLRHQKQCPYAQPRTIICVDPNGHQHNKAILFCCCEDDAVTLLKLQLWPGSITRPLVAFHFKLVMLAESLLLECHVSLKKFCDMLGLNKSTMLPKWVQNLYKILNDDSFDEFRYNQHLFKTMKPFFGEHSLSNECPLCPQSGTNDVIIESMDACFGLVRKKSAGANLFPPRHGDTFFADQDDVDNFVEQYSKTAKEAPTDCSEFKSGEVNNMLRSKGRNNLFDEKGVFGRVCRHEYPKGFISIKHGERIAYSVYEIERLLTHCDESADVKVTYDIGCILSAHLKKNDRQDMLARIDLAIPVFHCYGHKSSCQIAFGPRRKKGYGLTDGEGIERLWSFLRCFSAMTKEMTAGRRIDILTDALLHYAQRRVQQFGPSLVSKMKKTRKLLDNAMIQMQEIFSNLTVSYDSDLVETWIEEERTLLVTRESKKGLPLSWEAKYVQNLFHLQELRLNIAAIEPNNHDGLNELVRKRRAVLKIIASTERVHKVQERWKVGEENFNSAALCVEQGRRNRVMERIHAMAVERMFLISLKRKYADGQAIAGKLSKQITQRTNGIRVTVEKYNAALASWKDRVEGLPEEIDFDNVKDPESSIFHQFRINVPDQEQLPFSVKRTIIDLHHFIERCKEEMTYLNSEMLRLIQHHENQKAKYQEFLDGHADDTAVYVRGLKCILRNRVCEEQNKLFVLGSLFGNELPVEVRSSLPQAQCTFENMITVNTEIFEGSEEQEVISSDDDWELEEEEDEVCPILDISDDED</sequence>
<dbReference type="PANTHER" id="PTHR33096">
    <property type="entry name" value="CXC2 DOMAIN-CONTAINING PROTEIN"/>
    <property type="match status" value="1"/>
</dbReference>
<name>A0A7D9EXX6_PARCT</name>
<evidence type="ECO:0000313" key="2">
    <source>
        <dbReference type="Proteomes" id="UP001152795"/>
    </source>
</evidence>
<keyword evidence="2" id="KW-1185">Reference proteome</keyword>
<dbReference type="Pfam" id="PF18758">
    <property type="entry name" value="KDZ"/>
    <property type="match status" value="1"/>
</dbReference>
<protein>
    <submittedName>
        <fullName evidence="1">Uncharacterized protein</fullName>
    </submittedName>
</protein>
<dbReference type="EMBL" id="CACRXK020010890">
    <property type="protein sequence ID" value="CAB4020300.1"/>
    <property type="molecule type" value="Genomic_DNA"/>
</dbReference>
<gene>
    <name evidence="1" type="ORF">PACLA_8A037187</name>
</gene>
<dbReference type="InterPro" id="IPR041320">
    <property type="entry name" value="CxC1"/>
</dbReference>
<accession>A0A7D9EXX6</accession>
<reference evidence="1" key="1">
    <citation type="submission" date="2020-04" db="EMBL/GenBank/DDBJ databases">
        <authorList>
            <person name="Alioto T."/>
            <person name="Alioto T."/>
            <person name="Gomez Garrido J."/>
        </authorList>
    </citation>
    <scope>NUCLEOTIDE SEQUENCE</scope>
    <source>
        <strain evidence="1">A484AB</strain>
    </source>
</reference>
<dbReference type="Proteomes" id="UP001152795">
    <property type="component" value="Unassembled WGS sequence"/>
</dbReference>
<dbReference type="OrthoDB" id="5987947at2759"/>
<dbReference type="AlphaFoldDB" id="A0A7D9EXX6"/>
<proteinExistence type="predicted"/>
<evidence type="ECO:0000313" key="1">
    <source>
        <dbReference type="EMBL" id="CAB4020300.1"/>
    </source>
</evidence>
<dbReference type="InterPro" id="IPR040521">
    <property type="entry name" value="KDZ"/>
</dbReference>
<comment type="caution">
    <text evidence="1">The sequence shown here is derived from an EMBL/GenBank/DDBJ whole genome shotgun (WGS) entry which is preliminary data.</text>
</comment>